<dbReference type="SMART" id="SM00028">
    <property type="entry name" value="TPR"/>
    <property type="match status" value="4"/>
</dbReference>
<dbReference type="InterPro" id="IPR011990">
    <property type="entry name" value="TPR-like_helical_dom_sf"/>
</dbReference>
<dbReference type="AlphaFoldDB" id="S3ZNP8"/>
<dbReference type="PATRIC" id="fig|1286094.4.peg.1708"/>
<sequence>MAVMLDNALTAAQVRPLLPGGRESVVVVTSRRRMSGLVGDGASLHQLNPLSPAAAMELLRRGGGSRVAQEPQAARDVVTLCAHLPMALCLAAAQLAARPRQPVSAMADTLSRGQGPLEALRVEGAAAIRMALDESYRLLPRDVARTYRCMGLLPVTRFDTDMVAAACANSLDGADQELDVLVETNLLEDLGTEGYRFHDLVLAHARQRAEAEETSAARATVLRRFVDWCLFTATAADALLSPRNRGLARTYAHPPAEPVPFRDSHEALTWLDTHRTCLMAAVRHSAAAQWDTACWQLVDAIWPLFLRLRPADLWIEAHEIGLAAARRAGDRRAEGRMLTGGGSGFRNAGRADQAASWYEQALRHAEEDEDPRQQAQALNGLGEAHLLAGRLDQAEDGLSQALLLRETIGYERGVALSRLGIGLVAMARQHYTEATGHLARARAGLLAVGDRYDAARALAFLGQAAACAGDHDDGVRQLRRASAEFKATGSLHGQARTLEMLGQAAQGQGARDEARQCYEQALTIYRSLSPSDAQRLEDLLQAP</sequence>
<evidence type="ECO:0000313" key="2">
    <source>
        <dbReference type="Proteomes" id="UP000014629"/>
    </source>
</evidence>
<dbReference type="Pfam" id="PF13424">
    <property type="entry name" value="TPR_12"/>
    <property type="match status" value="1"/>
</dbReference>
<keyword evidence="2" id="KW-1185">Reference proteome</keyword>
<dbReference type="SUPFAM" id="SSF48452">
    <property type="entry name" value="TPR-like"/>
    <property type="match status" value="1"/>
</dbReference>
<evidence type="ECO:0000313" key="1">
    <source>
        <dbReference type="EMBL" id="EPH45101.1"/>
    </source>
</evidence>
<dbReference type="InterPro" id="IPR019734">
    <property type="entry name" value="TPR_rpt"/>
</dbReference>
<reference evidence="1 2" key="1">
    <citation type="submission" date="2013-02" db="EMBL/GenBank/DDBJ databases">
        <title>Draft Genome Sequence of Streptomyces aurantiacus, Which Produces Setomimycin.</title>
        <authorList>
            <person name="Gruening B.A."/>
            <person name="Praeg A."/>
            <person name="Erxleben A."/>
            <person name="Guenther S."/>
            <person name="Mueller M."/>
        </authorList>
    </citation>
    <scope>NUCLEOTIDE SEQUENCE [LARGE SCALE GENOMIC DNA]</scope>
    <source>
        <strain evidence="1 2">JA 4570</strain>
    </source>
</reference>
<dbReference type="PANTHER" id="PTHR47691">
    <property type="entry name" value="REGULATOR-RELATED"/>
    <property type="match status" value="1"/>
</dbReference>
<dbReference type="EMBL" id="AOPZ01000067">
    <property type="protein sequence ID" value="EPH45101.1"/>
    <property type="molecule type" value="Genomic_DNA"/>
</dbReference>
<dbReference type="Proteomes" id="UP000014629">
    <property type="component" value="Unassembled WGS sequence"/>
</dbReference>
<gene>
    <name evidence="1" type="ORF">STRAU_1729</name>
</gene>
<dbReference type="Gene3D" id="1.25.40.10">
    <property type="entry name" value="Tetratricopeptide repeat domain"/>
    <property type="match status" value="2"/>
</dbReference>
<name>S3ZNP8_9ACTN</name>
<dbReference type="PANTHER" id="PTHR47691:SF3">
    <property type="entry name" value="HTH-TYPE TRANSCRIPTIONAL REGULATOR RV0890C-RELATED"/>
    <property type="match status" value="1"/>
</dbReference>
<proteinExistence type="predicted"/>
<accession>S3ZNP8</accession>
<organism evidence="1 2">
    <name type="scientific">Streptomyces aurantiacus JA 4570</name>
    <dbReference type="NCBI Taxonomy" id="1286094"/>
    <lineage>
        <taxon>Bacteria</taxon>
        <taxon>Bacillati</taxon>
        <taxon>Actinomycetota</taxon>
        <taxon>Actinomycetes</taxon>
        <taxon>Kitasatosporales</taxon>
        <taxon>Streptomycetaceae</taxon>
        <taxon>Streptomyces</taxon>
        <taxon>Streptomyces aurantiacus group</taxon>
    </lineage>
</organism>
<protein>
    <submittedName>
        <fullName evidence="1">Putative Regulator protein</fullName>
    </submittedName>
</protein>
<comment type="caution">
    <text evidence="1">The sequence shown here is derived from an EMBL/GenBank/DDBJ whole genome shotgun (WGS) entry which is preliminary data.</text>
</comment>